<feature type="compositionally biased region" description="Basic residues" evidence="1">
    <location>
        <begin position="34"/>
        <end position="44"/>
    </location>
</feature>
<dbReference type="OrthoDB" id="5336357at2759"/>
<name>G3XZF5_ASPNA</name>
<proteinExistence type="predicted"/>
<dbReference type="HOGENOM" id="CLU_097209_0_0_1"/>
<accession>G3XZF5</accession>
<dbReference type="EMBL" id="ACJE01000009">
    <property type="protein sequence ID" value="EHA24250.1"/>
    <property type="molecule type" value="Genomic_DNA"/>
</dbReference>
<evidence type="ECO:0000256" key="1">
    <source>
        <dbReference type="SAM" id="MobiDB-lite"/>
    </source>
</evidence>
<evidence type="ECO:0000313" key="2">
    <source>
        <dbReference type="EMBL" id="EHA24250.1"/>
    </source>
</evidence>
<evidence type="ECO:0000313" key="3">
    <source>
        <dbReference type="Proteomes" id="UP000009038"/>
    </source>
</evidence>
<feature type="region of interest" description="Disordered" evidence="1">
    <location>
        <begin position="1"/>
        <end position="44"/>
    </location>
</feature>
<sequence>MSLKRKASVPSLTSSNPAPVLSRPSFVADDSPKHLHSRTRKRFRNDRPDDEVVYGMCPGRVHLYNLRAIVSHGVENTMRWLFTAQQQQQHQAPTPSIDEDEATEPEPVPSSEIVDPRQQTLLKFFRPSQSTPSHIRMNKLDQQSNHVIPLQTTTFQSPNFNLSSPVTSTGWSTSSPPSQLTGSDMDMDSITNESVQEPRRPPGGCGWA</sequence>
<dbReference type="STRING" id="380704.G3XZF5"/>
<dbReference type="AlphaFoldDB" id="G3XZF5"/>
<dbReference type="Proteomes" id="UP000009038">
    <property type="component" value="Unassembled WGS sequence"/>
</dbReference>
<protein>
    <submittedName>
        <fullName evidence="2">Uncharacterized protein</fullName>
    </submittedName>
</protein>
<reference evidence="2 3" key="1">
    <citation type="journal article" date="2011" name="Genome Res.">
        <title>Comparative genomics of citric-acid-producing Aspergillus niger ATCC 1015 versus enzyme-producing CBS 513.88.</title>
        <authorList>
            <person name="Andersen M.R."/>
            <person name="Salazar M.P."/>
            <person name="Schaap P.J."/>
            <person name="van de Vondervoort P.J."/>
            <person name="Culley D."/>
            <person name="Thykaer J."/>
            <person name="Frisvad J.C."/>
            <person name="Nielsen K.F."/>
            <person name="Albang R."/>
            <person name="Albermann K."/>
            <person name="Berka R.M."/>
            <person name="Braus G.H."/>
            <person name="Braus-Stromeyer S.A."/>
            <person name="Corrochano L.M."/>
            <person name="Dai Z."/>
            <person name="van Dijck P.W."/>
            <person name="Hofmann G."/>
            <person name="Lasure L.L."/>
            <person name="Magnuson J.K."/>
            <person name="Menke H."/>
            <person name="Meijer M."/>
            <person name="Meijer S.L."/>
            <person name="Nielsen J.B."/>
            <person name="Nielsen M.L."/>
            <person name="van Ooyen A.J."/>
            <person name="Pel H.J."/>
            <person name="Poulsen L."/>
            <person name="Samson R.A."/>
            <person name="Stam H."/>
            <person name="Tsang A."/>
            <person name="van den Brink J.M."/>
            <person name="Atkins A."/>
            <person name="Aerts A."/>
            <person name="Shapiro H."/>
            <person name="Pangilinan J."/>
            <person name="Salamov A."/>
            <person name="Lou Y."/>
            <person name="Lindquist E."/>
            <person name="Lucas S."/>
            <person name="Grimwood J."/>
            <person name="Grigoriev I.V."/>
            <person name="Kubicek C.P."/>
            <person name="Martinez D."/>
            <person name="van Peij N.N."/>
            <person name="Roubos J.A."/>
            <person name="Nielsen J."/>
            <person name="Baker S.E."/>
        </authorList>
    </citation>
    <scope>NUCLEOTIDE SEQUENCE [LARGE SCALE GENOMIC DNA]</scope>
    <source>
        <strain evidence="3">ATCC 1015 / CBS 113.46 / FGSC A1144 / LSHB Ac4 / NCTC 3858a / NRRL 328 / USDA 3528.7</strain>
    </source>
</reference>
<dbReference type="VEuPathDB" id="FungiDB:ASPNIDRAFT2_39706"/>
<comment type="caution">
    <text evidence="2">The sequence shown here is derived from an EMBL/GenBank/DDBJ whole genome shotgun (WGS) entry which is preliminary data.</text>
</comment>
<feature type="region of interest" description="Disordered" evidence="1">
    <location>
        <begin position="156"/>
        <end position="208"/>
    </location>
</feature>
<feature type="region of interest" description="Disordered" evidence="1">
    <location>
        <begin position="84"/>
        <end position="116"/>
    </location>
</feature>
<gene>
    <name evidence="2" type="ORF">ASPNIDRAFT_39706</name>
</gene>
<organism evidence="2 3">
    <name type="scientific">Aspergillus niger (strain ATCC 1015 / CBS 113.46 / FGSC A1144 / LSHB Ac4 / NCTC 3858a / NRRL 328 / USDA 3528.7)</name>
    <dbReference type="NCBI Taxonomy" id="380704"/>
    <lineage>
        <taxon>Eukaryota</taxon>
        <taxon>Fungi</taxon>
        <taxon>Dikarya</taxon>
        <taxon>Ascomycota</taxon>
        <taxon>Pezizomycotina</taxon>
        <taxon>Eurotiomycetes</taxon>
        <taxon>Eurotiomycetidae</taxon>
        <taxon>Eurotiales</taxon>
        <taxon>Aspergillaceae</taxon>
        <taxon>Aspergillus</taxon>
        <taxon>Aspergillus subgen. Circumdati</taxon>
    </lineage>
</organism>
<feature type="compositionally biased region" description="Low complexity" evidence="1">
    <location>
        <begin position="163"/>
        <end position="178"/>
    </location>
</feature>